<keyword evidence="4" id="KW-0378">Hydrolase</keyword>
<dbReference type="InterPro" id="IPR007484">
    <property type="entry name" value="Peptidase_M28"/>
</dbReference>
<name>A0A060R806_9BACT</name>
<dbReference type="SUPFAM" id="SSF53187">
    <property type="entry name" value="Zn-dependent exopeptidases"/>
    <property type="match status" value="1"/>
</dbReference>
<dbReference type="Pfam" id="PF13568">
    <property type="entry name" value="OMP_b-brl_2"/>
    <property type="match status" value="1"/>
</dbReference>
<dbReference type="Pfam" id="PF04389">
    <property type="entry name" value="Peptidase_M28"/>
    <property type="match status" value="1"/>
</dbReference>
<dbReference type="GO" id="GO:0006508">
    <property type="term" value="P:proteolysis"/>
    <property type="evidence" value="ECO:0007669"/>
    <property type="project" value="InterPro"/>
</dbReference>
<evidence type="ECO:0000259" key="2">
    <source>
        <dbReference type="Pfam" id="PF04389"/>
    </source>
</evidence>
<sequence length="476" mass="52681">MRQLLLILFVAAFAVTAKAQTVRENFERDIYFLAADSLYGRIAGTEGSRKASQYIADRFAELGIKPLYESGYFQNFTYSRRLLKARNVVAVVEGTDPQLRDEYIVVGAHYDHIGAISREGGIIVYNGADDNASGVAAMLETARLVKANPLARSVIFAAYDAEEEGLVGSEYMVRADTIFHPKVKLMFSLDMVGGLKYGGKLEYYGYGQIEDGKAIFEVENPDNLPLKIIPGSTKIFSGTDSQSYTNKGIPGVYVNTGLKTPYHKPEDVAEIIDYDGIVLVTNHFYRVLQKAASPAQKLVARIDSDRSDKVTFGVTLGVGSNRLYIKDGGLTGKNAFAVNVGFFSRISIYQRGISLLSLKPEIGVERRYARTASSSTLYSDAISIPLNIEYKITGYGYGLTLQAGGYYNYLLGAKQEQRNIIDQLKRNELGLSWGLGIYFGKFDVGCVWRYGLTPFFDANNSKVFNHTALLKIGYRL</sequence>
<dbReference type="Gene3D" id="3.40.630.10">
    <property type="entry name" value="Zn peptidases"/>
    <property type="match status" value="1"/>
</dbReference>
<keyword evidence="4" id="KW-0031">Aminopeptidase</keyword>
<feature type="signal peptide" evidence="1">
    <location>
        <begin position="1"/>
        <end position="19"/>
    </location>
</feature>
<evidence type="ECO:0000259" key="3">
    <source>
        <dbReference type="Pfam" id="PF13568"/>
    </source>
</evidence>
<dbReference type="PANTHER" id="PTHR12147">
    <property type="entry name" value="METALLOPEPTIDASE M28 FAMILY MEMBER"/>
    <property type="match status" value="1"/>
</dbReference>
<dbReference type="EMBL" id="HG934468">
    <property type="protein sequence ID" value="CDN31457.1"/>
    <property type="molecule type" value="Genomic_DNA"/>
</dbReference>
<feature type="domain" description="Peptidase M28" evidence="2">
    <location>
        <begin position="87"/>
        <end position="279"/>
    </location>
</feature>
<evidence type="ECO:0000313" key="5">
    <source>
        <dbReference type="Proteomes" id="UP000027616"/>
    </source>
</evidence>
<protein>
    <submittedName>
        <fullName evidence="4">Aminopeptidase</fullName>
        <ecNumber evidence="4">3.4.11.-</ecNumber>
    </submittedName>
</protein>
<keyword evidence="5" id="KW-1185">Reference proteome</keyword>
<organism evidence="4 5">
    <name type="scientific">Mucinivorans hirudinis</name>
    <dbReference type="NCBI Taxonomy" id="1433126"/>
    <lineage>
        <taxon>Bacteria</taxon>
        <taxon>Pseudomonadati</taxon>
        <taxon>Bacteroidota</taxon>
        <taxon>Bacteroidia</taxon>
        <taxon>Bacteroidales</taxon>
        <taxon>Rikenellaceae</taxon>
        <taxon>Mucinivorans</taxon>
    </lineage>
</organism>
<dbReference type="PANTHER" id="PTHR12147:SF26">
    <property type="entry name" value="PEPTIDASE M28 DOMAIN-CONTAINING PROTEIN"/>
    <property type="match status" value="1"/>
</dbReference>
<evidence type="ECO:0000313" key="4">
    <source>
        <dbReference type="EMBL" id="CDN31457.1"/>
    </source>
</evidence>
<dbReference type="KEGG" id="rbc:BN938_1370"/>
<dbReference type="OrthoDB" id="9764939at2"/>
<dbReference type="EC" id="3.4.11.-" evidence="4"/>
<dbReference type="Proteomes" id="UP000027616">
    <property type="component" value="Chromosome I"/>
</dbReference>
<dbReference type="GO" id="GO:0004177">
    <property type="term" value="F:aminopeptidase activity"/>
    <property type="evidence" value="ECO:0007669"/>
    <property type="project" value="UniProtKB-KW"/>
</dbReference>
<keyword evidence="1" id="KW-0732">Signal</keyword>
<feature type="chain" id="PRO_5001589446" evidence="1">
    <location>
        <begin position="20"/>
        <end position="476"/>
    </location>
</feature>
<gene>
    <name evidence="4" type="ORF">BN938_1370</name>
</gene>
<dbReference type="eggNOG" id="COG2234">
    <property type="taxonomic scope" value="Bacteria"/>
</dbReference>
<proteinExistence type="predicted"/>
<keyword evidence="4" id="KW-0645">Protease</keyword>
<dbReference type="STRING" id="1433126.BN938_1370"/>
<dbReference type="InterPro" id="IPR045175">
    <property type="entry name" value="M28_fam"/>
</dbReference>
<feature type="domain" description="Outer membrane protein beta-barrel" evidence="3">
    <location>
        <begin position="308"/>
        <end position="457"/>
    </location>
</feature>
<dbReference type="AlphaFoldDB" id="A0A060R806"/>
<dbReference type="HOGENOM" id="CLU_573433_0_0_10"/>
<accession>A0A060R806</accession>
<dbReference type="InterPro" id="IPR025665">
    <property type="entry name" value="Beta-barrel_OMP_2"/>
</dbReference>
<reference evidence="4 5" key="1">
    <citation type="journal article" date="2015" name="Genome Announc.">
        <title>Complete Genome Sequence of the Novel Leech Symbiont Mucinivorans hirudinis M3T.</title>
        <authorList>
            <person name="Nelson M.C."/>
            <person name="Bomar L."/>
            <person name="Graf J."/>
        </authorList>
    </citation>
    <scope>NUCLEOTIDE SEQUENCE [LARGE SCALE GENOMIC DNA]</scope>
    <source>
        <strain evidence="5">M3</strain>
    </source>
</reference>
<evidence type="ECO:0000256" key="1">
    <source>
        <dbReference type="SAM" id="SignalP"/>
    </source>
</evidence>
<dbReference type="GO" id="GO:0008235">
    <property type="term" value="F:metalloexopeptidase activity"/>
    <property type="evidence" value="ECO:0007669"/>
    <property type="project" value="InterPro"/>
</dbReference>